<dbReference type="PANTHER" id="PTHR21301">
    <property type="entry name" value="REVERSE TRANSCRIPTASE"/>
    <property type="match status" value="1"/>
</dbReference>
<feature type="region of interest" description="Disordered" evidence="1">
    <location>
        <begin position="953"/>
        <end position="976"/>
    </location>
</feature>
<dbReference type="AlphaFoldDB" id="A0A815U576"/>
<dbReference type="SUPFAM" id="SSF56672">
    <property type="entry name" value="DNA/RNA polymerases"/>
    <property type="match status" value="1"/>
</dbReference>
<feature type="domain" description="Reverse transcriptase" evidence="2">
    <location>
        <begin position="419"/>
        <end position="700"/>
    </location>
</feature>
<evidence type="ECO:0000256" key="1">
    <source>
        <dbReference type="SAM" id="MobiDB-lite"/>
    </source>
</evidence>
<protein>
    <recommendedName>
        <fullName evidence="2">Reverse transcriptase domain-containing protein</fullName>
    </recommendedName>
</protein>
<dbReference type="OrthoDB" id="6782675at2759"/>
<dbReference type="GO" id="GO:0003824">
    <property type="term" value="F:catalytic activity"/>
    <property type="evidence" value="ECO:0007669"/>
    <property type="project" value="InterPro"/>
</dbReference>
<feature type="region of interest" description="Disordered" evidence="1">
    <location>
        <begin position="30"/>
        <end position="69"/>
    </location>
</feature>
<dbReference type="Pfam" id="PF14529">
    <property type="entry name" value="Exo_endo_phos_2"/>
    <property type="match status" value="1"/>
</dbReference>
<reference evidence="3" key="1">
    <citation type="submission" date="2021-02" db="EMBL/GenBank/DDBJ databases">
        <authorList>
            <person name="Nowell W R."/>
        </authorList>
    </citation>
    <scope>NUCLEOTIDE SEQUENCE</scope>
</reference>
<gene>
    <name evidence="3" type="ORF">EDS130_LOCUS43490</name>
</gene>
<name>A0A815U576_ADIRI</name>
<dbReference type="InterPro" id="IPR000477">
    <property type="entry name" value="RT_dom"/>
</dbReference>
<accession>A0A815U576</accession>
<evidence type="ECO:0000259" key="2">
    <source>
        <dbReference type="PROSITE" id="PS50878"/>
    </source>
</evidence>
<dbReference type="EMBL" id="CAJNOJ010000723">
    <property type="protein sequence ID" value="CAF1514842.1"/>
    <property type="molecule type" value="Genomic_DNA"/>
</dbReference>
<dbReference type="Pfam" id="PF00078">
    <property type="entry name" value="RVT_1"/>
    <property type="match status" value="1"/>
</dbReference>
<dbReference type="PROSITE" id="PS50878">
    <property type="entry name" value="RT_POL"/>
    <property type="match status" value="1"/>
</dbReference>
<dbReference type="InterPro" id="IPR005135">
    <property type="entry name" value="Endo/exonuclease/phosphatase"/>
</dbReference>
<dbReference type="SUPFAM" id="SSF56219">
    <property type="entry name" value="DNase I-like"/>
    <property type="match status" value="1"/>
</dbReference>
<dbReference type="InterPro" id="IPR058912">
    <property type="entry name" value="HTH_animal"/>
</dbReference>
<dbReference type="CDD" id="cd00304">
    <property type="entry name" value="RT_like"/>
    <property type="match status" value="1"/>
</dbReference>
<proteinExistence type="predicted"/>
<comment type="caution">
    <text evidence="3">The sequence shown here is derived from an EMBL/GenBank/DDBJ whole genome shotgun (WGS) entry which is preliminary data.</text>
</comment>
<organism evidence="3 4">
    <name type="scientific">Adineta ricciae</name>
    <name type="common">Rotifer</name>
    <dbReference type="NCBI Taxonomy" id="249248"/>
    <lineage>
        <taxon>Eukaryota</taxon>
        <taxon>Metazoa</taxon>
        <taxon>Spiralia</taxon>
        <taxon>Gnathifera</taxon>
        <taxon>Rotifera</taxon>
        <taxon>Eurotatoria</taxon>
        <taxon>Bdelloidea</taxon>
        <taxon>Adinetida</taxon>
        <taxon>Adinetidae</taxon>
        <taxon>Adineta</taxon>
    </lineage>
</organism>
<dbReference type="Pfam" id="PF26215">
    <property type="entry name" value="HTH_animal"/>
    <property type="match status" value="1"/>
</dbReference>
<feature type="compositionally biased region" description="Polar residues" evidence="1">
    <location>
        <begin position="877"/>
        <end position="902"/>
    </location>
</feature>
<dbReference type="Gene3D" id="3.60.10.10">
    <property type="entry name" value="Endonuclease/exonuclease/phosphatase"/>
    <property type="match status" value="1"/>
</dbReference>
<dbReference type="CDD" id="cd09076">
    <property type="entry name" value="L1-EN"/>
    <property type="match status" value="1"/>
</dbReference>
<dbReference type="PANTHER" id="PTHR21301:SF10">
    <property type="entry name" value="REVERSE TRANSCRIPTASE DOMAIN-CONTAINING PROTEIN"/>
    <property type="match status" value="1"/>
</dbReference>
<dbReference type="InterPro" id="IPR036691">
    <property type="entry name" value="Endo/exonu/phosph_ase_sf"/>
</dbReference>
<sequence>MGTAVWQAPCRSQVRTKEECWTEGVQIPPSVKRTRRKKPTMNDSRDNPCRLGRRPVKQGPRPLSSNQDRVEKLATGKHSYTTKNTQKLKLAKNTLTVGTWNVQTLWAAGKLELLRNEMKRFRYDIIGISEVRWTGKGETSKGDFIWSGEESSHTRGVGFLLSIQAKKALIGYNPVSSRIISARFDAAPFKISVIHVYAPTSSSSEEDIEAFYNDIEQVLSKTDKTDVIILTGDWNAKIGNDNTEWKSVMGKYGYGDRNERGERLLEFATVHNLYICNTRFEHKSNRKWTWASPDGIHKTHLNISHKLTPTELNTASEIRQAANSFQKAAQTELKHFGKVNRKTFTALRSLARNKSIVISRPDKGRGVVIMNRADYLRKMNVILSDRSSFKMIDNDPTLENETNLINMLLLFKKEGFINAEEFNLARPTGSRPARLYGLPKIHKSDKPDYPLRPVMSATKTVGYGLGKMLKNRLHQLRDSPYTIKNTFDFVSKIKNSNHADKKMVSFDVTSLFTNVPLAFTINIILDKLYPTCLFVCQNNSRSQLCEKCRKRNDFAALLRVATSETHFIFDGKMYVQHNGVAMGAPLAPIIADIFMSHLEESLMDRLRQSGVCEWHRYVDDTFVLLEPSTVVQDVLNVLNSFHPDIKFTHEDEKDQRLSFLDVEVIRTTESVKSEIQQISLTRNVFQTTVFRKSSFTGLMLKWNSFVPIQYKKGSVTSLIQRAINVCSTYSLLSDEFEKIRQLSLKNGYPLSFIHTQIGIGLSRYLKRSKQITSTPILGCEKKKLYVEIPYNGQSTDSFKKKLTQISGKTRPDLDVRFYTKPPPSVQTYFNLKDPIPKHLQADIVYSVNCKDCGDTYVGKTIRQPIRRLKEHGAPKSIFQNPTPHQDQPTLQYPTTHTSSTTIGPIKRRLRARHAPYPNPATIRRSQRIQAQNNMPTASNLRLKEHGAPKSIFQNPTPHQDQPTLQYPTTHTSSTTIGPIKRRLRARHAPYPNPATIRRSQRIQAQNNMPTASNLTTTNVTTISTDDQKRKSSIEHHQSQTGHEMNWENFNIHTIPHLRKQPIQFHLSYIQKDSHRINCANLKHPNSQPKQTYHLCVGRGDGAEDVN</sequence>
<evidence type="ECO:0000313" key="3">
    <source>
        <dbReference type="EMBL" id="CAF1514842.1"/>
    </source>
</evidence>
<feature type="region of interest" description="Disordered" evidence="1">
    <location>
        <begin position="874"/>
        <end position="902"/>
    </location>
</feature>
<evidence type="ECO:0000313" key="4">
    <source>
        <dbReference type="Proteomes" id="UP000663852"/>
    </source>
</evidence>
<dbReference type="Proteomes" id="UP000663852">
    <property type="component" value="Unassembled WGS sequence"/>
</dbReference>
<dbReference type="InterPro" id="IPR043502">
    <property type="entry name" value="DNA/RNA_pol_sf"/>
</dbReference>